<dbReference type="RefSeq" id="XP_001831863.2">
    <property type="nucleotide sequence ID" value="XM_001831811.2"/>
</dbReference>
<evidence type="ECO:0000313" key="6">
    <source>
        <dbReference type="Proteomes" id="UP000001861"/>
    </source>
</evidence>
<organism evidence="5 6">
    <name type="scientific">Coprinopsis cinerea (strain Okayama-7 / 130 / ATCC MYA-4618 / FGSC 9003)</name>
    <name type="common">Inky cap fungus</name>
    <name type="synonym">Hormographiella aspergillata</name>
    <dbReference type="NCBI Taxonomy" id="240176"/>
    <lineage>
        <taxon>Eukaryota</taxon>
        <taxon>Fungi</taxon>
        <taxon>Dikarya</taxon>
        <taxon>Basidiomycota</taxon>
        <taxon>Agaricomycotina</taxon>
        <taxon>Agaricomycetes</taxon>
        <taxon>Agaricomycetidae</taxon>
        <taxon>Agaricales</taxon>
        <taxon>Agaricineae</taxon>
        <taxon>Psathyrellaceae</taxon>
        <taxon>Coprinopsis</taxon>
    </lineage>
</organism>
<dbReference type="InterPro" id="IPR002110">
    <property type="entry name" value="Ankyrin_rpt"/>
</dbReference>
<dbReference type="Pfam" id="PF00023">
    <property type="entry name" value="Ank"/>
    <property type="match status" value="2"/>
</dbReference>
<feature type="region of interest" description="Disordered" evidence="3">
    <location>
        <begin position="1"/>
        <end position="31"/>
    </location>
</feature>
<gene>
    <name evidence="5" type="ORF">CC1G_08380</name>
</gene>
<evidence type="ECO:0000256" key="2">
    <source>
        <dbReference type="PROSITE-ProRule" id="PRU00023"/>
    </source>
</evidence>
<dbReference type="Pfam" id="PF24883">
    <property type="entry name" value="NPHP3_N"/>
    <property type="match status" value="1"/>
</dbReference>
<dbReference type="InterPro" id="IPR027417">
    <property type="entry name" value="P-loop_NTPase"/>
</dbReference>
<dbReference type="VEuPathDB" id="FungiDB:CC1G_08380"/>
<dbReference type="PROSITE" id="PS50088">
    <property type="entry name" value="ANK_REPEAT"/>
    <property type="match status" value="3"/>
</dbReference>
<dbReference type="OMA" id="VFLDERH"/>
<proteinExistence type="predicted"/>
<feature type="domain" description="Nephrocystin 3-like N-terminal" evidence="4">
    <location>
        <begin position="102"/>
        <end position="251"/>
    </location>
</feature>
<evidence type="ECO:0000259" key="4">
    <source>
        <dbReference type="Pfam" id="PF24883"/>
    </source>
</evidence>
<feature type="repeat" description="ANK" evidence="2">
    <location>
        <begin position="674"/>
        <end position="707"/>
    </location>
</feature>
<dbReference type="SMART" id="SM00248">
    <property type="entry name" value="ANK"/>
    <property type="match status" value="6"/>
</dbReference>
<dbReference type="SUPFAM" id="SSF48403">
    <property type="entry name" value="Ankyrin repeat"/>
    <property type="match status" value="1"/>
</dbReference>
<dbReference type="InterPro" id="IPR036770">
    <property type="entry name" value="Ankyrin_rpt-contain_sf"/>
</dbReference>
<dbReference type="Pfam" id="PF12796">
    <property type="entry name" value="Ank_2"/>
    <property type="match status" value="1"/>
</dbReference>
<feature type="repeat" description="ANK" evidence="2">
    <location>
        <begin position="708"/>
        <end position="741"/>
    </location>
</feature>
<dbReference type="Gene3D" id="1.25.40.20">
    <property type="entry name" value="Ankyrin repeat-containing domain"/>
    <property type="match status" value="2"/>
</dbReference>
<dbReference type="GeneID" id="6008399"/>
<name>A8NAL1_COPC7</name>
<dbReference type="eggNOG" id="KOG0504">
    <property type="taxonomic scope" value="Eukaryota"/>
</dbReference>
<dbReference type="PANTHER" id="PTHR10039:SF15">
    <property type="entry name" value="NACHT DOMAIN-CONTAINING PROTEIN"/>
    <property type="match status" value="1"/>
</dbReference>
<protein>
    <recommendedName>
        <fullName evidence="4">Nephrocystin 3-like N-terminal domain-containing protein</fullName>
    </recommendedName>
</protein>
<comment type="caution">
    <text evidence="5">The sequence shown here is derived from an EMBL/GenBank/DDBJ whole genome shotgun (WGS) entry which is preliminary data.</text>
</comment>
<dbReference type="EMBL" id="AACS02000007">
    <property type="protein sequence ID" value="EAU89898.2"/>
    <property type="molecule type" value="Genomic_DNA"/>
</dbReference>
<evidence type="ECO:0000313" key="5">
    <source>
        <dbReference type="EMBL" id="EAU89898.2"/>
    </source>
</evidence>
<evidence type="ECO:0000256" key="3">
    <source>
        <dbReference type="SAM" id="MobiDB-lite"/>
    </source>
</evidence>
<evidence type="ECO:0000256" key="1">
    <source>
        <dbReference type="ARBA" id="ARBA00022737"/>
    </source>
</evidence>
<dbReference type="SUPFAM" id="SSF52540">
    <property type="entry name" value="P-loop containing nucleoside triphosphate hydrolases"/>
    <property type="match status" value="1"/>
</dbReference>
<dbReference type="InterPro" id="IPR056884">
    <property type="entry name" value="NPHP3-like_N"/>
</dbReference>
<dbReference type="AlphaFoldDB" id="A8NAL1"/>
<dbReference type="OrthoDB" id="7464126at2759"/>
<dbReference type="KEGG" id="cci:CC1G_08380"/>
<dbReference type="HOGENOM" id="CLU_000288_34_23_1"/>
<dbReference type="PROSITE" id="PS50297">
    <property type="entry name" value="ANK_REP_REGION"/>
    <property type="match status" value="3"/>
</dbReference>
<keyword evidence="2" id="KW-0040">ANK repeat</keyword>
<dbReference type="Gene3D" id="3.40.50.300">
    <property type="entry name" value="P-loop containing nucleotide triphosphate hydrolases"/>
    <property type="match status" value="1"/>
</dbReference>
<accession>A8NAL1</accession>
<keyword evidence="6" id="KW-1185">Reference proteome</keyword>
<dbReference type="InParanoid" id="A8NAL1"/>
<keyword evidence="1" id="KW-0677">Repeat</keyword>
<dbReference type="Proteomes" id="UP000001861">
    <property type="component" value="Unassembled WGS sequence"/>
</dbReference>
<dbReference type="PANTHER" id="PTHR10039">
    <property type="entry name" value="AMELOGENIN"/>
    <property type="match status" value="1"/>
</dbReference>
<feature type="repeat" description="ANK" evidence="2">
    <location>
        <begin position="582"/>
        <end position="603"/>
    </location>
</feature>
<reference evidence="5 6" key="1">
    <citation type="journal article" date="2010" name="Proc. Natl. Acad. Sci. U.S.A.">
        <title>Insights into evolution of multicellular fungi from the assembled chromosomes of the mushroom Coprinopsis cinerea (Coprinus cinereus).</title>
        <authorList>
            <person name="Stajich J.E."/>
            <person name="Wilke S.K."/>
            <person name="Ahren D."/>
            <person name="Au C.H."/>
            <person name="Birren B.W."/>
            <person name="Borodovsky M."/>
            <person name="Burns C."/>
            <person name="Canback B."/>
            <person name="Casselton L.A."/>
            <person name="Cheng C.K."/>
            <person name="Deng J."/>
            <person name="Dietrich F.S."/>
            <person name="Fargo D.C."/>
            <person name="Farman M.L."/>
            <person name="Gathman A.C."/>
            <person name="Goldberg J."/>
            <person name="Guigo R."/>
            <person name="Hoegger P.J."/>
            <person name="Hooker J.B."/>
            <person name="Huggins A."/>
            <person name="James T.Y."/>
            <person name="Kamada T."/>
            <person name="Kilaru S."/>
            <person name="Kodira C."/>
            <person name="Kues U."/>
            <person name="Kupfer D."/>
            <person name="Kwan H.S."/>
            <person name="Lomsadze A."/>
            <person name="Li W."/>
            <person name="Lilly W.W."/>
            <person name="Ma L.J."/>
            <person name="Mackey A.J."/>
            <person name="Manning G."/>
            <person name="Martin F."/>
            <person name="Muraguchi H."/>
            <person name="Natvig D.O."/>
            <person name="Palmerini H."/>
            <person name="Ramesh M.A."/>
            <person name="Rehmeyer C.J."/>
            <person name="Roe B.A."/>
            <person name="Shenoy N."/>
            <person name="Stanke M."/>
            <person name="Ter-Hovhannisyan V."/>
            <person name="Tunlid A."/>
            <person name="Velagapudi R."/>
            <person name="Vision T.J."/>
            <person name="Zeng Q."/>
            <person name="Zolan M.E."/>
            <person name="Pukkila P.J."/>
        </authorList>
    </citation>
    <scope>NUCLEOTIDE SEQUENCE [LARGE SCALE GENOMIC DNA]</scope>
    <source>
        <strain evidence="6">Okayama-7 / 130 / ATCC MYA-4618 / FGSC 9003</strain>
    </source>
</reference>
<sequence length="815" mass="90261">MGAERRGQREAGPITHDVDSEMPSPFAPGSAQPKVVNINGGTFNIYDGIQEVKGHDVGVNSRAFGSVQGIHSSPDGLLLDRLASNINFRAIQQEVRKKWTPGTGKWFLKSRLYKEWKASGGGVLWGMGIPGAGKTVLASNVANDLLQLEAESNGRVAVIVVYCRYTEPLSVKEILEAILRQYLECHPHLVDLIAPLYAQHDRKRTSPSEEELVELLWVIESQFGKCYYIIDGVDEAKVNTQFELIDAINKLRGNFFLSSRPLDHLGSDLLYSVFFTIDAQREDILLLITEKLNRNKALLRLVEQRGYRKMIDQQIIDKAAGMFLHAALQAELITSSLTIESLMEGLRAFPADITNMYEAAVERIRGQTPALALLGKHILLWLAFAREAFSVPTLRHAVSASGGEALREHSASTIESFQIALLSACCGLVTIETKTNQVRLVHFTAKDALASILTRDFPDPHFTLFQVATDQLTAFDIPNSQLRTQRDLDDTLSRAPLLRYAYEHFPDHARKCMDNPKVFDAVFRFLQLCTAFPCNLNSRPQSWDELDLLSPVHVIARFGIPVPKETLTAAIDDLNSTTTGATGATPLILAAAYSHLEVMNLLLTVKRWDRAKAVLYRKTSVTRNRNLFSPVNVNACDAGGKTALMYASRRGLQVIVRRLLQVHGIKVNLADAVEGWTALMHACFRGHEDIVQLLLQVRGIDVNHSDNDGQTALMHASRGGYEAVVLSLLLSKGIQVNRRDADGQTALMIAAGPQSWRNSRSVVELLLQVEGLQLDLVDDGGKTAMDHALAANRPEVVSLLKTAEERTGKKRYSIQ</sequence>